<evidence type="ECO:0000256" key="1">
    <source>
        <dbReference type="SAM" id="SignalP"/>
    </source>
</evidence>
<accession>Q86DG7</accession>
<dbReference type="AlphaFoldDB" id="Q86DG7"/>
<proteinExistence type="evidence at transcript level"/>
<reference evidence="2" key="1">
    <citation type="journal article" date="2003" name="Mol. Plant Microbe Interact.">
        <title>The parasitome of the phytonematode Heterodera glycines.</title>
        <authorList>
            <person name="Gao B."/>
            <person name="Allen R."/>
            <person name="Maier T."/>
            <person name="Davis E.L."/>
            <person name="Baum T.J."/>
            <person name="Hussey R.S."/>
        </authorList>
    </citation>
    <scope>NUCLEOTIDE SEQUENCE</scope>
</reference>
<dbReference type="EMBL" id="AF500016">
    <property type="protein sequence ID" value="AAP30755.1"/>
    <property type="molecule type" value="mRNA"/>
</dbReference>
<feature type="signal peptide" evidence="1">
    <location>
        <begin position="1"/>
        <end position="19"/>
    </location>
</feature>
<sequence length="228" mass="24928">MSSLLLSIFPIVFLVCCNAMPNFPCCPGSQQVVAVMSIYIDTFSSAADESTVCFFAKSTVDGIKNELSSRGGCQNGGEAQIVDEIDRQLKNIAKMEINYEDECPYNLGFARAMFDLAAAAAGHAGNGTEWQYMKVQFEQESQAIKAIGQEKNFEVTDVHFGVPSKGVSAHQNVPSPSHVIANPGQHSSVGPRKERRTVVIGLRFLRTNKSGGNRIENHFVDMSNIYLK</sequence>
<feature type="chain" id="PRO_5004302329" evidence="1">
    <location>
        <begin position="20"/>
        <end position="228"/>
    </location>
</feature>
<evidence type="ECO:0000313" key="2">
    <source>
        <dbReference type="EMBL" id="AAP30755.1"/>
    </source>
</evidence>
<name>Q86DG7_HETGL</name>
<protein>
    <submittedName>
        <fullName evidence="2">Putative gland protein 29D09</fullName>
    </submittedName>
</protein>
<keyword evidence="1" id="KW-0732">Signal</keyword>
<organism evidence="2">
    <name type="scientific">Heterodera glycines</name>
    <name type="common">Soybean cyst nematode worm</name>
    <dbReference type="NCBI Taxonomy" id="51029"/>
    <lineage>
        <taxon>Eukaryota</taxon>
        <taxon>Metazoa</taxon>
        <taxon>Ecdysozoa</taxon>
        <taxon>Nematoda</taxon>
        <taxon>Chromadorea</taxon>
        <taxon>Rhabditida</taxon>
        <taxon>Tylenchina</taxon>
        <taxon>Tylenchomorpha</taxon>
        <taxon>Tylenchoidea</taxon>
        <taxon>Heteroderidae</taxon>
        <taxon>Heteroderinae</taxon>
        <taxon>Heterodera</taxon>
    </lineage>
</organism>